<reference evidence="3" key="2">
    <citation type="submission" date="2023-06" db="EMBL/GenBank/DDBJ databases">
        <authorList>
            <consortium name="Lawrence Berkeley National Laboratory"/>
            <person name="Haridas S."/>
            <person name="Hensen N."/>
            <person name="Bonometti L."/>
            <person name="Westerberg I."/>
            <person name="Brannstrom I.O."/>
            <person name="Guillou S."/>
            <person name="Cros-Aarteil S."/>
            <person name="Calhoun S."/>
            <person name="Kuo A."/>
            <person name="Mondo S."/>
            <person name="Pangilinan J."/>
            <person name="Riley R."/>
            <person name="Labutti K."/>
            <person name="Andreopoulos B."/>
            <person name="Lipzen A."/>
            <person name="Chen C."/>
            <person name="Yanf M."/>
            <person name="Daum C."/>
            <person name="Ng V."/>
            <person name="Clum A."/>
            <person name="Steindorff A."/>
            <person name="Ohm R."/>
            <person name="Martin F."/>
            <person name="Silar P."/>
            <person name="Natvig D."/>
            <person name="Lalanne C."/>
            <person name="Gautier V."/>
            <person name="Ament-Velasquez S.L."/>
            <person name="Kruys A."/>
            <person name="Hutchinson M.I."/>
            <person name="Powell A.J."/>
            <person name="Barry K."/>
            <person name="Miller A.N."/>
            <person name="Grigoriev I.V."/>
            <person name="Debuchy R."/>
            <person name="Gladieux P."/>
            <person name="Thoren M.H."/>
            <person name="Johannesson H."/>
        </authorList>
    </citation>
    <scope>NUCLEOTIDE SEQUENCE</scope>
    <source>
        <strain evidence="3">CBS 314.62</strain>
    </source>
</reference>
<gene>
    <name evidence="3" type="ORF">B0T22DRAFT_32355</name>
</gene>
<dbReference type="SMART" id="SM00198">
    <property type="entry name" value="SCP"/>
    <property type="match status" value="1"/>
</dbReference>
<organism evidence="3 4">
    <name type="scientific">Podospora appendiculata</name>
    <dbReference type="NCBI Taxonomy" id="314037"/>
    <lineage>
        <taxon>Eukaryota</taxon>
        <taxon>Fungi</taxon>
        <taxon>Dikarya</taxon>
        <taxon>Ascomycota</taxon>
        <taxon>Pezizomycotina</taxon>
        <taxon>Sordariomycetes</taxon>
        <taxon>Sordariomycetidae</taxon>
        <taxon>Sordariales</taxon>
        <taxon>Podosporaceae</taxon>
        <taxon>Podospora</taxon>
    </lineage>
</organism>
<protein>
    <submittedName>
        <fullName evidence="3">Extracellular scp domain-containing protein</fullName>
    </submittedName>
</protein>
<dbReference type="SUPFAM" id="SSF55797">
    <property type="entry name" value="PR-1-like"/>
    <property type="match status" value="1"/>
</dbReference>
<comment type="caution">
    <text evidence="3">The sequence shown here is derived from an EMBL/GenBank/DDBJ whole genome shotgun (WGS) entry which is preliminary data.</text>
</comment>
<dbReference type="EMBL" id="JAULSO010000001">
    <property type="protein sequence ID" value="KAK3692994.1"/>
    <property type="molecule type" value="Genomic_DNA"/>
</dbReference>
<evidence type="ECO:0000313" key="4">
    <source>
        <dbReference type="Proteomes" id="UP001270362"/>
    </source>
</evidence>
<feature type="chain" id="PRO_5042004712" evidence="1">
    <location>
        <begin position="27"/>
        <end position="225"/>
    </location>
</feature>
<evidence type="ECO:0000313" key="3">
    <source>
        <dbReference type="EMBL" id="KAK3692994.1"/>
    </source>
</evidence>
<dbReference type="PROSITE" id="PS01009">
    <property type="entry name" value="CRISP_1"/>
    <property type="match status" value="1"/>
</dbReference>
<dbReference type="PRINTS" id="PR00837">
    <property type="entry name" value="V5TPXLIKE"/>
</dbReference>
<dbReference type="PANTHER" id="PTHR10334">
    <property type="entry name" value="CYSTEINE-RICH SECRETORY PROTEIN-RELATED"/>
    <property type="match status" value="1"/>
</dbReference>
<accession>A0AAE1CG22</accession>
<dbReference type="Proteomes" id="UP001270362">
    <property type="component" value="Unassembled WGS sequence"/>
</dbReference>
<reference evidence="3" key="1">
    <citation type="journal article" date="2023" name="Mol. Phylogenet. Evol.">
        <title>Genome-scale phylogeny and comparative genomics of the fungal order Sordariales.</title>
        <authorList>
            <person name="Hensen N."/>
            <person name="Bonometti L."/>
            <person name="Westerberg I."/>
            <person name="Brannstrom I.O."/>
            <person name="Guillou S."/>
            <person name="Cros-Aarteil S."/>
            <person name="Calhoun S."/>
            <person name="Haridas S."/>
            <person name="Kuo A."/>
            <person name="Mondo S."/>
            <person name="Pangilinan J."/>
            <person name="Riley R."/>
            <person name="LaButti K."/>
            <person name="Andreopoulos B."/>
            <person name="Lipzen A."/>
            <person name="Chen C."/>
            <person name="Yan M."/>
            <person name="Daum C."/>
            <person name="Ng V."/>
            <person name="Clum A."/>
            <person name="Steindorff A."/>
            <person name="Ohm R.A."/>
            <person name="Martin F."/>
            <person name="Silar P."/>
            <person name="Natvig D.O."/>
            <person name="Lalanne C."/>
            <person name="Gautier V."/>
            <person name="Ament-Velasquez S.L."/>
            <person name="Kruys A."/>
            <person name="Hutchinson M.I."/>
            <person name="Powell A.J."/>
            <person name="Barry K."/>
            <person name="Miller A.N."/>
            <person name="Grigoriev I.V."/>
            <person name="Debuchy R."/>
            <person name="Gladieux P."/>
            <person name="Hiltunen Thoren M."/>
            <person name="Johannesson H."/>
        </authorList>
    </citation>
    <scope>NUCLEOTIDE SEQUENCE</scope>
    <source>
        <strain evidence="3">CBS 314.62</strain>
    </source>
</reference>
<sequence>MRLPSRCNRLLLAVVLLSAVVESAPAYPAVIAAVAATSVRSPQPVPISQSPQFVSDADFTAAILNSTNHFRHQHNASAVTYNATLDQFATAYLDANRDCTFAHSGGPYGENIALGCSDVQGCVDAWGNERAKYDFDHPDFVEDTGHFTQLVWRNTTAVGCGRKLCGEKGWFLVCEYFPRGNVLGAFGDAVGRQVDGFMSAGSESVLRPSMMWLVLWLAVALVLFW</sequence>
<evidence type="ECO:0000256" key="1">
    <source>
        <dbReference type="SAM" id="SignalP"/>
    </source>
</evidence>
<evidence type="ECO:0000259" key="2">
    <source>
        <dbReference type="SMART" id="SM00198"/>
    </source>
</evidence>
<keyword evidence="4" id="KW-1185">Reference proteome</keyword>
<dbReference type="InterPro" id="IPR001283">
    <property type="entry name" value="CRISP-related"/>
</dbReference>
<dbReference type="AlphaFoldDB" id="A0AAE1CG22"/>
<dbReference type="GO" id="GO:0005576">
    <property type="term" value="C:extracellular region"/>
    <property type="evidence" value="ECO:0007669"/>
    <property type="project" value="InterPro"/>
</dbReference>
<feature type="signal peptide" evidence="1">
    <location>
        <begin position="1"/>
        <end position="26"/>
    </location>
</feature>
<name>A0AAE1CG22_9PEZI</name>
<dbReference type="InterPro" id="IPR035940">
    <property type="entry name" value="CAP_sf"/>
</dbReference>
<dbReference type="Gene3D" id="3.40.33.10">
    <property type="entry name" value="CAP"/>
    <property type="match status" value="1"/>
</dbReference>
<dbReference type="InterPro" id="IPR018244">
    <property type="entry name" value="Allrgn_V5/Tpx1_CS"/>
</dbReference>
<feature type="domain" description="SCP" evidence="2">
    <location>
        <begin position="58"/>
        <end position="184"/>
    </location>
</feature>
<keyword evidence="1" id="KW-0732">Signal</keyword>
<dbReference type="InterPro" id="IPR014044">
    <property type="entry name" value="CAP_dom"/>
</dbReference>
<proteinExistence type="predicted"/>
<dbReference type="Pfam" id="PF00188">
    <property type="entry name" value="CAP"/>
    <property type="match status" value="1"/>
</dbReference>